<dbReference type="GO" id="GO:0016787">
    <property type="term" value="F:hydrolase activity"/>
    <property type="evidence" value="ECO:0007669"/>
    <property type="project" value="UniProtKB-KW"/>
</dbReference>
<dbReference type="GO" id="GO:0090729">
    <property type="term" value="F:toxin activity"/>
    <property type="evidence" value="ECO:0007669"/>
    <property type="project" value="UniProtKB-KW"/>
</dbReference>
<feature type="binding site" evidence="8">
    <location>
        <position position="5"/>
    </location>
    <ligand>
        <name>Mg(2+)</name>
        <dbReference type="ChEBI" id="CHEBI:18420"/>
    </ligand>
</feature>
<dbReference type="HAMAP" id="MF_00265">
    <property type="entry name" value="VapC_Nob1"/>
    <property type="match status" value="1"/>
</dbReference>
<keyword evidence="3 8" id="KW-0540">Nuclease</keyword>
<gene>
    <name evidence="8" type="primary">vapC</name>
    <name evidence="10" type="ORF">OO17_14840</name>
</gene>
<dbReference type="OrthoDB" id="7188375at2"/>
<dbReference type="EC" id="3.1.-.-" evidence="8"/>
<dbReference type="PANTHER" id="PTHR33653:SF1">
    <property type="entry name" value="RIBONUCLEASE VAPC2"/>
    <property type="match status" value="1"/>
</dbReference>
<accession>A0A0D7EL13</accession>
<dbReference type="Proteomes" id="UP000032515">
    <property type="component" value="Unassembled WGS sequence"/>
</dbReference>
<feature type="domain" description="PIN" evidence="9">
    <location>
        <begin position="2"/>
        <end position="127"/>
    </location>
</feature>
<keyword evidence="8" id="KW-0800">Toxin</keyword>
<dbReference type="EMBL" id="JXXE01000296">
    <property type="protein sequence ID" value="KIZ41503.1"/>
    <property type="molecule type" value="Genomic_DNA"/>
</dbReference>
<dbReference type="PATRIC" id="fig|1076.23.peg.3154"/>
<comment type="caution">
    <text evidence="10">The sequence shown here is derived from an EMBL/GenBank/DDBJ whole genome shotgun (WGS) entry which is preliminary data.</text>
</comment>
<reference evidence="10 11" key="1">
    <citation type="submission" date="2014-11" db="EMBL/GenBank/DDBJ databases">
        <title>Genomics and ecophysiology of heterotrophic nitrogen fixing bacteria isolated from estuarine surface water.</title>
        <authorList>
            <person name="Bentzon-Tilia M."/>
            <person name="Severin I."/>
            <person name="Hansen L.H."/>
            <person name="Riemann L."/>
        </authorList>
    </citation>
    <scope>NUCLEOTIDE SEQUENCE [LARGE SCALE GENOMIC DNA]</scope>
    <source>
        <strain evidence="10 11">BAL398</strain>
    </source>
</reference>
<comment type="function">
    <text evidence="8">Toxic component of a toxin-antitoxin (TA) system. An RNase.</text>
</comment>
<dbReference type="AlphaFoldDB" id="A0A0D7EL13"/>
<dbReference type="PANTHER" id="PTHR33653">
    <property type="entry name" value="RIBONUCLEASE VAPC2"/>
    <property type="match status" value="1"/>
</dbReference>
<evidence type="ECO:0000256" key="2">
    <source>
        <dbReference type="ARBA" id="ARBA00022649"/>
    </source>
</evidence>
<dbReference type="Gene3D" id="3.40.50.1010">
    <property type="entry name" value="5'-nuclease"/>
    <property type="match status" value="1"/>
</dbReference>
<proteinExistence type="inferred from homology"/>
<evidence type="ECO:0000256" key="1">
    <source>
        <dbReference type="ARBA" id="ARBA00001946"/>
    </source>
</evidence>
<organism evidence="10 11">
    <name type="scientific">Rhodopseudomonas palustris</name>
    <dbReference type="NCBI Taxonomy" id="1076"/>
    <lineage>
        <taxon>Bacteria</taxon>
        <taxon>Pseudomonadati</taxon>
        <taxon>Pseudomonadota</taxon>
        <taxon>Alphaproteobacteria</taxon>
        <taxon>Hyphomicrobiales</taxon>
        <taxon>Nitrobacteraceae</taxon>
        <taxon>Rhodopseudomonas</taxon>
    </lineage>
</organism>
<evidence type="ECO:0000259" key="9">
    <source>
        <dbReference type="Pfam" id="PF01850"/>
    </source>
</evidence>
<keyword evidence="6 8" id="KW-0460">Magnesium</keyword>
<keyword evidence="5 8" id="KW-0378">Hydrolase</keyword>
<protein>
    <recommendedName>
        <fullName evidence="8">Ribonuclease VapC</fullName>
        <shortName evidence="8">RNase VapC</shortName>
        <ecNumber evidence="8">3.1.-.-</ecNumber>
    </recommendedName>
    <alternativeName>
        <fullName evidence="8">Toxin VapC</fullName>
    </alternativeName>
</protein>
<keyword evidence="2 8" id="KW-1277">Toxin-antitoxin system</keyword>
<dbReference type="GO" id="GO:0000287">
    <property type="term" value="F:magnesium ion binding"/>
    <property type="evidence" value="ECO:0007669"/>
    <property type="project" value="UniProtKB-UniRule"/>
</dbReference>
<name>A0A0D7EL13_RHOPL</name>
<evidence type="ECO:0000256" key="5">
    <source>
        <dbReference type="ARBA" id="ARBA00022801"/>
    </source>
</evidence>
<dbReference type="InterPro" id="IPR050556">
    <property type="entry name" value="Type_II_TA_system_RNase"/>
</dbReference>
<evidence type="ECO:0000313" key="11">
    <source>
        <dbReference type="Proteomes" id="UP000032515"/>
    </source>
</evidence>
<comment type="cofactor">
    <cofactor evidence="1 8">
        <name>Mg(2+)</name>
        <dbReference type="ChEBI" id="CHEBI:18420"/>
    </cofactor>
</comment>
<evidence type="ECO:0000256" key="4">
    <source>
        <dbReference type="ARBA" id="ARBA00022723"/>
    </source>
</evidence>
<dbReference type="Pfam" id="PF01850">
    <property type="entry name" value="PIN"/>
    <property type="match status" value="1"/>
</dbReference>
<keyword evidence="4 8" id="KW-0479">Metal-binding</keyword>
<evidence type="ECO:0000256" key="6">
    <source>
        <dbReference type="ARBA" id="ARBA00022842"/>
    </source>
</evidence>
<dbReference type="InterPro" id="IPR002716">
    <property type="entry name" value="PIN_dom"/>
</dbReference>
<evidence type="ECO:0000256" key="3">
    <source>
        <dbReference type="ARBA" id="ARBA00022722"/>
    </source>
</evidence>
<comment type="similarity">
    <text evidence="7 8">Belongs to the PINc/VapC protein family.</text>
</comment>
<dbReference type="RefSeq" id="WP_044412323.1">
    <property type="nucleotide sequence ID" value="NZ_JXXE01000296.1"/>
</dbReference>
<dbReference type="InterPro" id="IPR029060">
    <property type="entry name" value="PIN-like_dom_sf"/>
</dbReference>
<dbReference type="CDD" id="cd18731">
    <property type="entry name" value="PIN_NgFitB-like"/>
    <property type="match status" value="1"/>
</dbReference>
<evidence type="ECO:0000256" key="7">
    <source>
        <dbReference type="ARBA" id="ARBA00038093"/>
    </source>
</evidence>
<sequence>MILLDTNVVSEGFRATPHPAVRSWMDAQPHETLFICAPVLAEIRFGIALLGPGARRDLLQAGADRLEQSQYLGRILSFDARAAAAYGQLAADRQKRGKPVGLIDGLIAAIAISHGADIATRDAYGFSELGLNVIDPFAFTP</sequence>
<dbReference type="GO" id="GO:0004540">
    <property type="term" value="F:RNA nuclease activity"/>
    <property type="evidence" value="ECO:0007669"/>
    <property type="project" value="InterPro"/>
</dbReference>
<feature type="binding site" evidence="8">
    <location>
        <position position="104"/>
    </location>
    <ligand>
        <name>Mg(2+)</name>
        <dbReference type="ChEBI" id="CHEBI:18420"/>
    </ligand>
</feature>
<dbReference type="InterPro" id="IPR022907">
    <property type="entry name" value="VapC_family"/>
</dbReference>
<evidence type="ECO:0000256" key="8">
    <source>
        <dbReference type="HAMAP-Rule" id="MF_00265"/>
    </source>
</evidence>
<dbReference type="SUPFAM" id="SSF88723">
    <property type="entry name" value="PIN domain-like"/>
    <property type="match status" value="1"/>
</dbReference>
<evidence type="ECO:0000313" key="10">
    <source>
        <dbReference type="EMBL" id="KIZ41503.1"/>
    </source>
</evidence>